<keyword evidence="3" id="KW-0813">Transport</keyword>
<evidence type="ECO:0000256" key="4">
    <source>
        <dbReference type="ARBA" id="ARBA00022729"/>
    </source>
</evidence>
<dbReference type="Gene3D" id="3.40.190.10">
    <property type="entry name" value="Periplasmic binding protein-like II"/>
    <property type="match status" value="1"/>
</dbReference>
<reference evidence="6 7" key="1">
    <citation type="submission" date="2018-05" db="EMBL/GenBank/DDBJ databases">
        <title>Genomic Encyclopedia of Type Strains, Phase IV (KMG-IV): sequencing the most valuable type-strain genomes for metagenomic binning, comparative biology and taxonomic classification.</title>
        <authorList>
            <person name="Goeker M."/>
        </authorList>
    </citation>
    <scope>NUCLEOTIDE SEQUENCE [LARGE SCALE GENOMIC DNA]</scope>
    <source>
        <strain evidence="6 7">DSM 103371</strain>
    </source>
</reference>
<dbReference type="Pfam" id="PF00496">
    <property type="entry name" value="SBP_bac_5"/>
    <property type="match status" value="1"/>
</dbReference>
<dbReference type="GO" id="GO:0043190">
    <property type="term" value="C:ATP-binding cassette (ABC) transporter complex"/>
    <property type="evidence" value="ECO:0007669"/>
    <property type="project" value="InterPro"/>
</dbReference>
<evidence type="ECO:0000256" key="3">
    <source>
        <dbReference type="ARBA" id="ARBA00022448"/>
    </source>
</evidence>
<dbReference type="PROSITE" id="PS01040">
    <property type="entry name" value="SBP_BACTERIAL_5"/>
    <property type="match status" value="1"/>
</dbReference>
<dbReference type="PANTHER" id="PTHR30290">
    <property type="entry name" value="PERIPLASMIC BINDING COMPONENT OF ABC TRANSPORTER"/>
    <property type="match status" value="1"/>
</dbReference>
<dbReference type="GO" id="GO:1904680">
    <property type="term" value="F:peptide transmembrane transporter activity"/>
    <property type="evidence" value="ECO:0007669"/>
    <property type="project" value="TreeGrafter"/>
</dbReference>
<dbReference type="OrthoDB" id="9803988at2"/>
<evidence type="ECO:0000313" key="7">
    <source>
        <dbReference type="Proteomes" id="UP000245390"/>
    </source>
</evidence>
<feature type="domain" description="Solute-binding protein family 5" evidence="5">
    <location>
        <begin position="99"/>
        <end position="463"/>
    </location>
</feature>
<dbReference type="RefSeq" id="WP_109758195.1">
    <property type="nucleotide sequence ID" value="NZ_CP034588.1"/>
</dbReference>
<dbReference type="Proteomes" id="UP000245390">
    <property type="component" value="Unassembled WGS sequence"/>
</dbReference>
<keyword evidence="4" id="KW-0732">Signal</keyword>
<dbReference type="PANTHER" id="PTHR30290:SF10">
    <property type="entry name" value="PERIPLASMIC OLIGOPEPTIDE-BINDING PROTEIN-RELATED"/>
    <property type="match status" value="1"/>
</dbReference>
<dbReference type="Gene3D" id="3.10.105.10">
    <property type="entry name" value="Dipeptide-binding Protein, Domain 3"/>
    <property type="match status" value="1"/>
</dbReference>
<gene>
    <name evidence="6" type="ORF">C8D95_102242</name>
</gene>
<evidence type="ECO:0000313" key="6">
    <source>
        <dbReference type="EMBL" id="PWK57597.1"/>
    </source>
</evidence>
<dbReference type="KEGG" id="salo:EF888_12960"/>
<comment type="caution">
    <text evidence="6">The sequence shown here is derived from an EMBL/GenBank/DDBJ whole genome shotgun (WGS) entry which is preliminary data.</text>
</comment>
<keyword evidence="7" id="KW-1185">Reference proteome</keyword>
<dbReference type="PIRSF" id="PIRSF002741">
    <property type="entry name" value="MppA"/>
    <property type="match status" value="1"/>
</dbReference>
<evidence type="ECO:0000256" key="2">
    <source>
        <dbReference type="ARBA" id="ARBA00005695"/>
    </source>
</evidence>
<accession>A0A316GRG5</accession>
<proteinExistence type="inferred from homology"/>
<protein>
    <submittedName>
        <fullName evidence="6">Peptide/nickel transport system substrate-binding protein</fullName>
    </submittedName>
</protein>
<comment type="similarity">
    <text evidence="2">Belongs to the bacterial solute-binding protein 5 family.</text>
</comment>
<sequence>MKMTTIVARRLNLAGLRGSARGILSSAVLAAMAVSAPIAGWSQDVQRGGEVVQAEWIAVPSLDPHLSSAVNSYVWPNLFDGLFTYTPPQEEGGTYTTGPGLAASIEREGDGVIVVQLREGVSFHDGTPVNAEAIKWNLERARDHELSTRKDAVANLESVEVVDDLTVKLTFTEEQPLFEVLFSSANPANIYFVSPTAAEQVGDEAFGRAPVGSGPFKLVEFRADDRMEMVANEAYWAEGLDGEPLPYVDALTIRFVPNQSVGAVELRAGSIHVAELLETDVLTLKDDPNVKLYEVPLTDKGYPSFYMASNPDLDTPFAQDVRLRRAVQHAINREAMAKVVGLGAAVAEYHWGWYPGVPGYDESLPRYEYDPDKARELLAEAGYPDGISLEVKVINRPRDVKPLEIMQAMLAEVGIDLSINLMDRTPWIDAGRAGNFEALSHGNTADVEPLMRQTTKTGSSSNWANFSSAEIDKLWEDAAQATSMDERAEIYREMQRIMHEEAVHLVAYRIPTVLGYAANLHGLDQTAGLGMHHVWLEQ</sequence>
<dbReference type="CDD" id="cd00995">
    <property type="entry name" value="PBP2_NikA_DppA_OppA_like"/>
    <property type="match status" value="1"/>
</dbReference>
<evidence type="ECO:0000259" key="5">
    <source>
        <dbReference type="Pfam" id="PF00496"/>
    </source>
</evidence>
<name>A0A316GRG5_9RHOB</name>
<dbReference type="GO" id="GO:0015833">
    <property type="term" value="P:peptide transport"/>
    <property type="evidence" value="ECO:0007669"/>
    <property type="project" value="TreeGrafter"/>
</dbReference>
<dbReference type="AlphaFoldDB" id="A0A316GRG5"/>
<dbReference type="GO" id="GO:0030288">
    <property type="term" value="C:outer membrane-bounded periplasmic space"/>
    <property type="evidence" value="ECO:0007669"/>
    <property type="project" value="UniProtKB-ARBA"/>
</dbReference>
<dbReference type="SUPFAM" id="SSF53850">
    <property type="entry name" value="Periplasmic binding protein-like II"/>
    <property type="match status" value="1"/>
</dbReference>
<dbReference type="InterPro" id="IPR000914">
    <property type="entry name" value="SBP_5_dom"/>
</dbReference>
<dbReference type="InterPro" id="IPR030678">
    <property type="entry name" value="Peptide/Ni-bd"/>
</dbReference>
<evidence type="ECO:0000256" key="1">
    <source>
        <dbReference type="ARBA" id="ARBA00004418"/>
    </source>
</evidence>
<organism evidence="6 7">
    <name type="scientific">Silicimonas algicola</name>
    <dbReference type="NCBI Taxonomy" id="1826607"/>
    <lineage>
        <taxon>Bacteria</taxon>
        <taxon>Pseudomonadati</taxon>
        <taxon>Pseudomonadota</taxon>
        <taxon>Alphaproteobacteria</taxon>
        <taxon>Rhodobacterales</taxon>
        <taxon>Paracoccaceae</taxon>
    </lineage>
</organism>
<dbReference type="Gene3D" id="3.90.76.10">
    <property type="entry name" value="Dipeptide-binding Protein, Domain 1"/>
    <property type="match status" value="1"/>
</dbReference>
<comment type="subcellular location">
    <subcellularLocation>
        <location evidence="1">Periplasm</location>
    </subcellularLocation>
</comment>
<dbReference type="EMBL" id="QGGV01000002">
    <property type="protein sequence ID" value="PWK57597.1"/>
    <property type="molecule type" value="Genomic_DNA"/>
</dbReference>
<dbReference type="InterPro" id="IPR023765">
    <property type="entry name" value="SBP_5_CS"/>
</dbReference>
<dbReference type="InterPro" id="IPR039424">
    <property type="entry name" value="SBP_5"/>
</dbReference>